<sequence length="393" mass="42423">MSIHTIESSKKSAAGTLIAKTPFSIEDILCQGNNNNNNNTILCNEKGGNGAGIGGGNSVNTKVPKFSVSDKLSSIGTKTVLSNDGGGRLMKSGSNEPVHGMDPCGGDDEYQRIIQSQRFKISDRLPPSQMNGGGPPPTSFNTTNPGIIYPTAAYSDHGFLQMTLGYLTPSSTGYKSVDPYFLSQGLFGGNHLFASNGCPVPELALGIGMGVSALRHCRRRKARTVFSDPQLTGLEKRFEAQRYLSTPERVELATALGLSETQVKTWFQNRRMKHKKQMRRRDANNEPVDFSRNDPGKSSSNTTSSAVPTITTANSIATLSSDSEKSYQNYSGSGQHRGHSFELLRSLSTVSDDSMIAGNRTHSVSDHDMLSDDNSEDDGSEVDILGDSKEYMT</sequence>
<reference evidence="9 10" key="1">
    <citation type="submission" date="2020-11" db="EMBL/GenBank/DDBJ databases">
        <authorList>
            <person name="Wallbank WR R."/>
            <person name="Pardo Diaz C."/>
            <person name="Kozak K."/>
            <person name="Martin S."/>
            <person name="Jiggins C."/>
            <person name="Moest M."/>
            <person name="Warren A I."/>
            <person name="Generalovic N T."/>
            <person name="Byers J.R.P. K."/>
            <person name="Montejo-Kovacevich G."/>
            <person name="Yen C E."/>
        </authorList>
    </citation>
    <scope>NUCLEOTIDE SEQUENCE [LARGE SCALE GENOMIC DNA]</scope>
</reference>
<dbReference type="InterPro" id="IPR001356">
    <property type="entry name" value="HD"/>
</dbReference>
<evidence type="ECO:0000256" key="3">
    <source>
        <dbReference type="ARBA" id="ARBA00023155"/>
    </source>
</evidence>
<evidence type="ECO:0000313" key="9">
    <source>
        <dbReference type="EMBL" id="CAD7086462.1"/>
    </source>
</evidence>
<feature type="domain" description="Homeobox" evidence="8">
    <location>
        <begin position="217"/>
        <end position="277"/>
    </location>
</feature>
<dbReference type="SUPFAM" id="SSF46689">
    <property type="entry name" value="Homeodomain-like"/>
    <property type="match status" value="1"/>
</dbReference>
<dbReference type="InterPro" id="IPR017970">
    <property type="entry name" value="Homeobox_CS"/>
</dbReference>
<feature type="region of interest" description="Disordered" evidence="7">
    <location>
        <begin position="269"/>
        <end position="309"/>
    </location>
</feature>
<dbReference type="PRINTS" id="PR00031">
    <property type="entry name" value="HTHREPRESSR"/>
</dbReference>
<dbReference type="SMART" id="SM00389">
    <property type="entry name" value="HOX"/>
    <property type="match status" value="1"/>
</dbReference>
<feature type="compositionally biased region" description="Basic residues" evidence="7">
    <location>
        <begin position="270"/>
        <end position="279"/>
    </location>
</feature>
<dbReference type="InParanoid" id="A0A7R8YV39"/>
<feature type="compositionally biased region" description="Basic and acidic residues" evidence="7">
    <location>
        <begin position="280"/>
        <end position="295"/>
    </location>
</feature>
<evidence type="ECO:0000256" key="4">
    <source>
        <dbReference type="ARBA" id="ARBA00023242"/>
    </source>
</evidence>
<evidence type="ECO:0000256" key="2">
    <source>
        <dbReference type="ARBA" id="ARBA00023125"/>
    </source>
</evidence>
<proteinExistence type="predicted"/>
<comment type="subcellular location">
    <subcellularLocation>
        <location evidence="1 5 6">Nucleus</location>
    </subcellularLocation>
</comment>
<accession>A0A7R8YV39</accession>
<dbReference type="OMA" id="NTILCNE"/>
<protein>
    <recommendedName>
        <fullName evidence="8">Homeobox domain-containing protein</fullName>
    </recommendedName>
</protein>
<evidence type="ECO:0000256" key="6">
    <source>
        <dbReference type="RuleBase" id="RU000682"/>
    </source>
</evidence>
<feature type="compositionally biased region" description="Acidic residues" evidence="7">
    <location>
        <begin position="371"/>
        <end position="381"/>
    </location>
</feature>
<dbReference type="InterPro" id="IPR050848">
    <property type="entry name" value="Homeobox_TF"/>
</dbReference>
<keyword evidence="2 5" id="KW-0238">DNA-binding</keyword>
<dbReference type="Proteomes" id="UP000594454">
    <property type="component" value="Chromosome 3"/>
</dbReference>
<dbReference type="InterPro" id="IPR020479">
    <property type="entry name" value="HD_metazoa"/>
</dbReference>
<dbReference type="GO" id="GO:0003677">
    <property type="term" value="F:DNA binding"/>
    <property type="evidence" value="ECO:0007669"/>
    <property type="project" value="UniProtKB-UniRule"/>
</dbReference>
<dbReference type="EMBL" id="LR899011">
    <property type="protein sequence ID" value="CAD7086462.1"/>
    <property type="molecule type" value="Genomic_DNA"/>
</dbReference>
<dbReference type="Gene3D" id="1.10.10.60">
    <property type="entry name" value="Homeodomain-like"/>
    <property type="match status" value="1"/>
</dbReference>
<dbReference type="PROSITE" id="PS50071">
    <property type="entry name" value="HOMEOBOX_2"/>
    <property type="match status" value="1"/>
</dbReference>
<keyword evidence="10" id="KW-1185">Reference proteome</keyword>
<dbReference type="CDD" id="cd00086">
    <property type="entry name" value="homeodomain"/>
    <property type="match status" value="1"/>
</dbReference>
<feature type="DNA-binding region" description="Homeobox" evidence="5">
    <location>
        <begin position="219"/>
        <end position="278"/>
    </location>
</feature>
<dbReference type="PANTHER" id="PTHR24333:SF8">
    <property type="entry name" value="HOMEOBOX PROTEIN CEH-62"/>
    <property type="match status" value="1"/>
</dbReference>
<dbReference type="InterPro" id="IPR000047">
    <property type="entry name" value="HTH_motif"/>
</dbReference>
<dbReference type="PANTHER" id="PTHR24333">
    <property type="entry name" value="HOMEO BOX HB9 LIKE A-RELATED"/>
    <property type="match status" value="1"/>
</dbReference>
<dbReference type="InterPro" id="IPR009057">
    <property type="entry name" value="Homeodomain-like_sf"/>
</dbReference>
<organism evidence="9 10">
    <name type="scientific">Hermetia illucens</name>
    <name type="common">Black soldier fly</name>
    <dbReference type="NCBI Taxonomy" id="343691"/>
    <lineage>
        <taxon>Eukaryota</taxon>
        <taxon>Metazoa</taxon>
        <taxon>Ecdysozoa</taxon>
        <taxon>Arthropoda</taxon>
        <taxon>Hexapoda</taxon>
        <taxon>Insecta</taxon>
        <taxon>Pterygota</taxon>
        <taxon>Neoptera</taxon>
        <taxon>Endopterygota</taxon>
        <taxon>Diptera</taxon>
        <taxon>Brachycera</taxon>
        <taxon>Stratiomyomorpha</taxon>
        <taxon>Stratiomyidae</taxon>
        <taxon>Hermetiinae</taxon>
        <taxon>Hermetia</taxon>
    </lineage>
</organism>
<dbReference type="PRINTS" id="PR00024">
    <property type="entry name" value="HOMEOBOX"/>
</dbReference>
<feature type="compositionally biased region" description="Polar residues" evidence="7">
    <location>
        <begin position="296"/>
        <end position="309"/>
    </location>
</feature>
<gene>
    <name evidence="9" type="ORF">HERILL_LOCUS9234</name>
</gene>
<evidence type="ECO:0000259" key="8">
    <source>
        <dbReference type="PROSITE" id="PS50071"/>
    </source>
</evidence>
<dbReference type="Pfam" id="PF00046">
    <property type="entry name" value="Homeodomain"/>
    <property type="match status" value="1"/>
</dbReference>
<name>A0A7R8YV39_HERIL</name>
<dbReference type="GO" id="GO:0005634">
    <property type="term" value="C:nucleus"/>
    <property type="evidence" value="ECO:0007669"/>
    <property type="project" value="UniProtKB-SubCell"/>
</dbReference>
<dbReference type="GO" id="GO:0000981">
    <property type="term" value="F:DNA-binding transcription factor activity, RNA polymerase II-specific"/>
    <property type="evidence" value="ECO:0007669"/>
    <property type="project" value="InterPro"/>
</dbReference>
<dbReference type="PROSITE" id="PS00027">
    <property type="entry name" value="HOMEOBOX_1"/>
    <property type="match status" value="1"/>
</dbReference>
<evidence type="ECO:0000256" key="5">
    <source>
        <dbReference type="PROSITE-ProRule" id="PRU00108"/>
    </source>
</evidence>
<keyword evidence="3 5" id="KW-0371">Homeobox</keyword>
<feature type="region of interest" description="Disordered" evidence="7">
    <location>
        <begin position="357"/>
        <end position="393"/>
    </location>
</feature>
<dbReference type="FunCoup" id="A0A7R8YV39">
    <property type="interactions" value="16"/>
</dbReference>
<dbReference type="FunFam" id="1.10.10.60:FF:000373">
    <property type="entry name" value="Blast:Brain-specific homeobox protein"/>
    <property type="match status" value="1"/>
</dbReference>
<evidence type="ECO:0000313" key="10">
    <source>
        <dbReference type="Proteomes" id="UP000594454"/>
    </source>
</evidence>
<dbReference type="OrthoDB" id="6159439at2759"/>
<evidence type="ECO:0000256" key="1">
    <source>
        <dbReference type="ARBA" id="ARBA00004123"/>
    </source>
</evidence>
<evidence type="ECO:0000256" key="7">
    <source>
        <dbReference type="SAM" id="MobiDB-lite"/>
    </source>
</evidence>
<keyword evidence="4 5" id="KW-0539">Nucleus</keyword>
<dbReference type="AlphaFoldDB" id="A0A7R8YV39"/>